<gene>
    <name evidence="2" type="ORF">JTE90_022051</name>
</gene>
<evidence type="ECO:0000313" key="2">
    <source>
        <dbReference type="EMBL" id="KAG8190409.1"/>
    </source>
</evidence>
<reference evidence="2 3" key="1">
    <citation type="journal article" date="2022" name="Nat. Ecol. Evol.">
        <title>A masculinizing supergene underlies an exaggerated male reproductive morph in a spider.</title>
        <authorList>
            <person name="Hendrickx F."/>
            <person name="De Corte Z."/>
            <person name="Sonet G."/>
            <person name="Van Belleghem S.M."/>
            <person name="Kostlbacher S."/>
            <person name="Vangestel C."/>
        </authorList>
    </citation>
    <scope>NUCLEOTIDE SEQUENCE [LARGE SCALE GENOMIC DNA]</scope>
    <source>
        <strain evidence="2">W744_W776</strain>
    </source>
</reference>
<feature type="chain" id="PRO_5043731163" evidence="1">
    <location>
        <begin position="33"/>
        <end position="262"/>
    </location>
</feature>
<organism evidence="2 3">
    <name type="scientific">Oedothorax gibbosus</name>
    <dbReference type="NCBI Taxonomy" id="931172"/>
    <lineage>
        <taxon>Eukaryota</taxon>
        <taxon>Metazoa</taxon>
        <taxon>Ecdysozoa</taxon>
        <taxon>Arthropoda</taxon>
        <taxon>Chelicerata</taxon>
        <taxon>Arachnida</taxon>
        <taxon>Araneae</taxon>
        <taxon>Araneomorphae</taxon>
        <taxon>Entelegynae</taxon>
        <taxon>Araneoidea</taxon>
        <taxon>Linyphiidae</taxon>
        <taxon>Erigoninae</taxon>
        <taxon>Oedothorax</taxon>
    </lineage>
</organism>
<dbReference type="Proteomes" id="UP000827092">
    <property type="component" value="Unassembled WGS sequence"/>
</dbReference>
<name>A0AAV6V1H6_9ARAC</name>
<accession>A0AAV6V1H6</accession>
<keyword evidence="3" id="KW-1185">Reference proteome</keyword>
<comment type="caution">
    <text evidence="2">The sequence shown here is derived from an EMBL/GenBank/DDBJ whole genome shotgun (WGS) entry which is preliminary data.</text>
</comment>
<dbReference type="EMBL" id="JAFNEN010000185">
    <property type="protein sequence ID" value="KAG8190409.1"/>
    <property type="molecule type" value="Genomic_DNA"/>
</dbReference>
<dbReference type="AlphaFoldDB" id="A0AAV6V1H6"/>
<protein>
    <submittedName>
        <fullName evidence="2">Uncharacterized protein</fullName>
    </submittedName>
</protein>
<feature type="signal peptide" evidence="1">
    <location>
        <begin position="1"/>
        <end position="32"/>
    </location>
</feature>
<proteinExistence type="predicted"/>
<evidence type="ECO:0000313" key="3">
    <source>
        <dbReference type="Proteomes" id="UP000827092"/>
    </source>
</evidence>
<evidence type="ECO:0000256" key="1">
    <source>
        <dbReference type="SAM" id="SignalP"/>
    </source>
</evidence>
<sequence>MLQHCPFAGCSLRRLLNWSLVWLAALFWLAECRPMNFSNSESARWINPCDLPGHLFDPTLDMVGAPNVDEAEVAQSVVIRARIALNQAKKLRDTFVARSFADPSLVEGTASHRLSWLPKVTRKELEGKSIHALCRYWYRVLQFYGVALEQVILDLTLYDDGTLLPMCQEAENFLTQTLCQVHLATFMLRVRLSPDVTRDVMKQEYRAGTHSERTLRNYIIFRDYAVALEVMVDSFEGAASVQQQRTLTPSFTYFNTPSLYKD</sequence>
<keyword evidence="1" id="KW-0732">Signal</keyword>